<reference evidence="7" key="1">
    <citation type="journal article" date="2023" name="Plant J.">
        <title>Genome sequences and population genomics provide insights into the demographic history, inbreeding, and mutation load of two 'living fossil' tree species of Dipteronia.</title>
        <authorList>
            <person name="Feng Y."/>
            <person name="Comes H.P."/>
            <person name="Chen J."/>
            <person name="Zhu S."/>
            <person name="Lu R."/>
            <person name="Zhang X."/>
            <person name="Li P."/>
            <person name="Qiu J."/>
            <person name="Olsen K.M."/>
            <person name="Qiu Y."/>
        </authorList>
    </citation>
    <scope>NUCLEOTIDE SEQUENCE</scope>
    <source>
        <tissue evidence="7">Leaf</tissue>
    </source>
</reference>
<dbReference type="GO" id="GO:0008270">
    <property type="term" value="F:zinc ion binding"/>
    <property type="evidence" value="ECO:0007669"/>
    <property type="project" value="UniProtKB-KW"/>
</dbReference>
<evidence type="ECO:0000256" key="5">
    <source>
        <dbReference type="ARBA" id="ARBA00023125"/>
    </source>
</evidence>
<proteinExistence type="predicted"/>
<evidence type="ECO:0000256" key="4">
    <source>
        <dbReference type="ARBA" id="ARBA00022884"/>
    </source>
</evidence>
<dbReference type="GO" id="GO:0003677">
    <property type="term" value="F:DNA binding"/>
    <property type="evidence" value="ECO:0007669"/>
    <property type="project" value="UniProtKB-KW"/>
</dbReference>
<comment type="caution">
    <text evidence="7">The sequence shown here is derived from an EMBL/GenBank/DDBJ whole genome shotgun (WGS) entry which is preliminary data.</text>
</comment>
<keyword evidence="4" id="KW-0694">RNA-binding</keyword>
<dbReference type="GO" id="GO:0003723">
    <property type="term" value="F:RNA binding"/>
    <property type="evidence" value="ECO:0007669"/>
    <property type="project" value="UniProtKB-KW"/>
</dbReference>
<dbReference type="PANTHER" id="PTHR24009:SF11">
    <property type="entry name" value="ZINC FINGER CCCH DOMAIN-CONTAINING PROTEIN 53-LIKE"/>
    <property type="match status" value="1"/>
</dbReference>
<sequence length="152" mass="16547">MGYILIQDFKEGDLVLLAFGPETLLQSLVFKAIIQLGLSSNNMSTTTPATNHHSAFPHMSPRVSNNGGFVDFEQNLSFSDPKASPFLSNDNIRYGSCLVPGISHLNNGGGGDIGSNSRNNFGVSGGDFVDEFQFNDYLSFLNETSKNEEFKL</sequence>
<dbReference type="EMBL" id="JANJYJ010000001">
    <property type="protein sequence ID" value="KAK3231487.1"/>
    <property type="molecule type" value="Genomic_DNA"/>
</dbReference>
<evidence type="ECO:0000259" key="6">
    <source>
        <dbReference type="Pfam" id="PF23182"/>
    </source>
</evidence>
<dbReference type="InterPro" id="IPR056276">
    <property type="entry name" value="AtC3H46-like_PABC-like"/>
</dbReference>
<keyword evidence="5" id="KW-0238">DNA-binding</keyword>
<dbReference type="Pfam" id="PF23182">
    <property type="entry name" value="PABC_AtC3H46"/>
    <property type="match status" value="1"/>
</dbReference>
<evidence type="ECO:0000313" key="8">
    <source>
        <dbReference type="Proteomes" id="UP001281410"/>
    </source>
</evidence>
<organism evidence="7 8">
    <name type="scientific">Dipteronia sinensis</name>
    <dbReference type="NCBI Taxonomy" id="43782"/>
    <lineage>
        <taxon>Eukaryota</taxon>
        <taxon>Viridiplantae</taxon>
        <taxon>Streptophyta</taxon>
        <taxon>Embryophyta</taxon>
        <taxon>Tracheophyta</taxon>
        <taxon>Spermatophyta</taxon>
        <taxon>Magnoliopsida</taxon>
        <taxon>eudicotyledons</taxon>
        <taxon>Gunneridae</taxon>
        <taxon>Pentapetalae</taxon>
        <taxon>rosids</taxon>
        <taxon>malvids</taxon>
        <taxon>Sapindales</taxon>
        <taxon>Sapindaceae</taxon>
        <taxon>Hippocastanoideae</taxon>
        <taxon>Acereae</taxon>
        <taxon>Dipteronia</taxon>
    </lineage>
</organism>
<evidence type="ECO:0000256" key="2">
    <source>
        <dbReference type="ARBA" id="ARBA00022771"/>
    </source>
</evidence>
<accession>A0AAE0EKV8</accession>
<dbReference type="AlphaFoldDB" id="A0AAE0EKV8"/>
<evidence type="ECO:0000256" key="3">
    <source>
        <dbReference type="ARBA" id="ARBA00022833"/>
    </source>
</evidence>
<keyword evidence="1" id="KW-0479">Metal-binding</keyword>
<gene>
    <name evidence="7" type="ORF">Dsin_003368</name>
</gene>
<dbReference type="PANTHER" id="PTHR24009">
    <property type="entry name" value="RNA-BINDING (RRM/RBD/RNP MOTIFS)"/>
    <property type="match status" value="1"/>
</dbReference>
<evidence type="ECO:0000256" key="1">
    <source>
        <dbReference type="ARBA" id="ARBA00022723"/>
    </source>
</evidence>
<name>A0AAE0EKV8_9ROSI</name>
<keyword evidence="8" id="KW-1185">Reference proteome</keyword>
<keyword evidence="2" id="KW-0863">Zinc-finger</keyword>
<feature type="domain" description="AtC3H46-like PABC-like" evidence="6">
    <location>
        <begin position="1"/>
        <end position="41"/>
    </location>
</feature>
<keyword evidence="3" id="KW-0862">Zinc</keyword>
<evidence type="ECO:0000313" key="7">
    <source>
        <dbReference type="EMBL" id="KAK3231487.1"/>
    </source>
</evidence>
<dbReference type="Proteomes" id="UP001281410">
    <property type="component" value="Unassembled WGS sequence"/>
</dbReference>
<protein>
    <recommendedName>
        <fullName evidence="6">AtC3H46-like PABC-like domain-containing protein</fullName>
    </recommendedName>
</protein>